<dbReference type="Proteomes" id="UP000095087">
    <property type="component" value="Unassembled WGS sequence"/>
</dbReference>
<proteinExistence type="predicted"/>
<protein>
    <recommendedName>
        <fullName evidence="3">DUF2946 domain-containing protein</fullName>
    </recommendedName>
</protein>
<dbReference type="EMBL" id="MASI01000012">
    <property type="protein sequence ID" value="ODA65997.1"/>
    <property type="molecule type" value="Genomic_DNA"/>
</dbReference>
<organism evidence="1 2">
    <name type="scientific">Methyloligella halotolerans</name>
    <dbReference type="NCBI Taxonomy" id="1177755"/>
    <lineage>
        <taxon>Bacteria</taxon>
        <taxon>Pseudomonadati</taxon>
        <taxon>Pseudomonadota</taxon>
        <taxon>Alphaproteobacteria</taxon>
        <taxon>Hyphomicrobiales</taxon>
        <taxon>Hyphomicrobiaceae</taxon>
        <taxon>Methyloligella</taxon>
    </lineage>
</organism>
<evidence type="ECO:0000313" key="2">
    <source>
        <dbReference type="Proteomes" id="UP000095087"/>
    </source>
</evidence>
<gene>
    <name evidence="1" type="ORF">A7A08_03141</name>
</gene>
<dbReference type="InterPro" id="IPR021333">
    <property type="entry name" value="DUF2946"/>
</dbReference>
<keyword evidence="2" id="KW-1185">Reference proteome</keyword>
<evidence type="ECO:0000313" key="1">
    <source>
        <dbReference type="EMBL" id="ODA65997.1"/>
    </source>
</evidence>
<dbReference type="Pfam" id="PF11162">
    <property type="entry name" value="DUF2946"/>
    <property type="match status" value="1"/>
</dbReference>
<dbReference type="STRING" id="1177755.A7A08_03141"/>
<dbReference type="AlphaFoldDB" id="A0A1E2RUR9"/>
<sequence length="136" mass="14371">MGALRGHNRRPIVHGMIATLVFYSVLLAWQVPAMALARALAPELTAQTTILCTESGPRVVALDADDNPVEDSHIPDHAKACPICQGVAGAVTPLAPQPPQIGISAVWVSVDFASEHDRGEGRSVLSRRGHDPPLSS</sequence>
<name>A0A1E2RUR9_9HYPH</name>
<accession>A0A1E2RUR9</accession>
<dbReference type="OrthoDB" id="7863585at2"/>
<dbReference type="RefSeq" id="WP_069096256.1">
    <property type="nucleotide sequence ID" value="NZ_MASI01000012.1"/>
</dbReference>
<evidence type="ECO:0008006" key="3">
    <source>
        <dbReference type="Google" id="ProtNLM"/>
    </source>
</evidence>
<comment type="caution">
    <text evidence="1">The sequence shown here is derived from an EMBL/GenBank/DDBJ whole genome shotgun (WGS) entry which is preliminary data.</text>
</comment>
<reference evidence="1 2" key="1">
    <citation type="submission" date="2016-07" db="EMBL/GenBank/DDBJ databases">
        <title>Draft genome sequence of Methyloligella halotolerans C2T (VKM B-2706T=CCUG 61687T=DSM 25045T), a halotolerant polyhydroxybutyrate accumulating methylotroph.</title>
        <authorList>
            <person name="Vasilenko O.V."/>
            <person name="Doronina N.V."/>
            <person name="Poroshina M.N."/>
            <person name="Tarlachkov S.V."/>
            <person name="Trotsenko Y.A."/>
        </authorList>
    </citation>
    <scope>NUCLEOTIDE SEQUENCE [LARGE SCALE GENOMIC DNA]</scope>
    <source>
        <strain evidence="1 2">VKM B-2706</strain>
    </source>
</reference>